<comment type="caution">
    <text evidence="3">The sequence shown here is derived from an EMBL/GenBank/DDBJ whole genome shotgun (WGS) entry which is preliminary data.</text>
</comment>
<dbReference type="InterPro" id="IPR012664">
    <property type="entry name" value="CHP02452"/>
</dbReference>
<feature type="compositionally biased region" description="Basic and acidic residues" evidence="1">
    <location>
        <begin position="188"/>
        <end position="224"/>
    </location>
</feature>
<feature type="compositionally biased region" description="Basic and acidic residues" evidence="1">
    <location>
        <begin position="233"/>
        <end position="245"/>
    </location>
</feature>
<feature type="compositionally biased region" description="Basic and acidic residues" evidence="1">
    <location>
        <begin position="107"/>
        <end position="116"/>
    </location>
</feature>
<feature type="domain" description="Microbial-type PARG catalytic" evidence="2">
    <location>
        <begin position="286"/>
        <end position="435"/>
    </location>
</feature>
<dbReference type="InterPro" id="IPR019261">
    <property type="entry name" value="PARG_cat_microbial"/>
</dbReference>
<organism evidence="3 4">
    <name type="scientific">Tritrichomonas musculus</name>
    <dbReference type="NCBI Taxonomy" id="1915356"/>
    <lineage>
        <taxon>Eukaryota</taxon>
        <taxon>Metamonada</taxon>
        <taxon>Parabasalia</taxon>
        <taxon>Tritrichomonadida</taxon>
        <taxon>Tritrichomonadidae</taxon>
        <taxon>Tritrichomonas</taxon>
    </lineage>
</organism>
<name>A0ABR2KCC2_9EUKA</name>
<gene>
    <name evidence="3" type="ORF">M9Y10_033504</name>
</gene>
<feature type="region of interest" description="Disordered" evidence="1">
    <location>
        <begin position="83"/>
        <end position="252"/>
    </location>
</feature>
<evidence type="ECO:0000256" key="1">
    <source>
        <dbReference type="SAM" id="MobiDB-lite"/>
    </source>
</evidence>
<protein>
    <recommendedName>
        <fullName evidence="2">Microbial-type PARG catalytic domain-containing protein</fullName>
    </recommendedName>
</protein>
<evidence type="ECO:0000259" key="2">
    <source>
        <dbReference type="Pfam" id="PF10021"/>
    </source>
</evidence>
<proteinExistence type="predicted"/>
<dbReference type="PANTHER" id="PTHR35596:SF1">
    <property type="entry name" value="MICROBIAL-TYPE PARG CATALYTIC DOMAIN-CONTAINING PROTEIN"/>
    <property type="match status" value="1"/>
</dbReference>
<dbReference type="Gene3D" id="3.40.220.10">
    <property type="entry name" value="Leucine Aminopeptidase, subunit E, domain 1"/>
    <property type="match status" value="1"/>
</dbReference>
<dbReference type="Pfam" id="PF10021">
    <property type="entry name" value="PARG_cat_microb"/>
    <property type="match status" value="1"/>
</dbReference>
<dbReference type="NCBIfam" id="TIGR02452">
    <property type="entry name" value="TIGR02452 family protein"/>
    <property type="match status" value="1"/>
</dbReference>
<keyword evidence="4" id="KW-1185">Reference proteome</keyword>
<feature type="region of interest" description="Disordered" evidence="1">
    <location>
        <begin position="1"/>
        <end position="52"/>
    </location>
</feature>
<dbReference type="InterPro" id="IPR043472">
    <property type="entry name" value="Macro_dom-like"/>
</dbReference>
<dbReference type="EMBL" id="JAPFFF010000005">
    <property type="protein sequence ID" value="KAK8888765.1"/>
    <property type="molecule type" value="Genomic_DNA"/>
</dbReference>
<accession>A0ABR2KCC2</accession>
<dbReference type="Proteomes" id="UP001470230">
    <property type="component" value="Unassembled WGS sequence"/>
</dbReference>
<dbReference type="SUPFAM" id="SSF52949">
    <property type="entry name" value="Macro domain-like"/>
    <property type="match status" value="1"/>
</dbReference>
<reference evidence="3 4" key="1">
    <citation type="submission" date="2024-04" db="EMBL/GenBank/DDBJ databases">
        <title>Tritrichomonas musculus Genome.</title>
        <authorList>
            <person name="Alves-Ferreira E."/>
            <person name="Grigg M."/>
            <person name="Lorenzi H."/>
            <person name="Galac M."/>
        </authorList>
    </citation>
    <scope>NUCLEOTIDE SEQUENCE [LARGE SCALE GENOMIC DNA]</scope>
    <source>
        <strain evidence="3 4">EAF2021</strain>
    </source>
</reference>
<sequence length="549" mass="63073">MSRRNFSVRPNNQGRNQHFNQTCKSNSNHGSQKHQISSHSKNTGHNVGMNSIHNQNINRKDHINHYGQHTGFHINNNYHGNNDSGHFASNKYTRMKDSDNFGSTQRIKTDNSDKPYKTQYSKKSYDSDKPHKSQYSKKSYDSDKPHKSQYSKKSYDSDKPYKTQYLSKSYDSDKPYKDQSPKQTNDSNKFDKTTYPKKTNDSNKFDKTTYPKKTNDSNKFDKTTYPKQTNDSNKFDKTTYPKKTNDSNNFYKTTYPKKSYNSGHFDSKPSNYHNSDKCDKRLQSIANDTLDIIKHGEYKYGTKPVNIKQDISNCVSRTQTIRPSHYDKNWKPKKSPGERMCRFAVLPESAFGAARKFVQQDKKRTCVLNFASATKPGGGFLNGKQAQEESLSRQSALYASLKTQDEMYRAHKADPNNELYTDYMIYSPDVPVFRDDKDEDRLLPESFKASVITSAAPNKAKNSGKMDLKAVIEDRCRKIVQCAIDKGNEVLVLGAYGCGVFGNNPREVSQAFKKVLVDENYGKYFDEVVFAIPGKTSRNFQIFNSEFNH</sequence>
<dbReference type="PANTHER" id="PTHR35596">
    <property type="entry name" value="DUF2263 DOMAIN-CONTAINING PROTEIN"/>
    <property type="match status" value="1"/>
</dbReference>
<feature type="compositionally biased region" description="Basic and acidic residues" evidence="1">
    <location>
        <begin position="170"/>
        <end position="180"/>
    </location>
</feature>
<evidence type="ECO:0000313" key="4">
    <source>
        <dbReference type="Proteomes" id="UP001470230"/>
    </source>
</evidence>
<evidence type="ECO:0000313" key="3">
    <source>
        <dbReference type="EMBL" id="KAK8888765.1"/>
    </source>
</evidence>